<dbReference type="GO" id="GO:0035101">
    <property type="term" value="C:FACT complex"/>
    <property type="evidence" value="ECO:0007669"/>
    <property type="project" value="UniProtKB-UniRule"/>
</dbReference>
<dbReference type="AlphaFoldDB" id="A0A820MWX5"/>
<keyword evidence="1" id="KW-0158">Chromosome</keyword>
<name>A0A820MWX5_9BILA</name>
<evidence type="ECO:0000313" key="4">
    <source>
        <dbReference type="Proteomes" id="UP000663881"/>
    </source>
</evidence>
<comment type="subunit">
    <text evidence="1">Component of the FACT complex.</text>
</comment>
<dbReference type="PANTHER" id="PTHR13980">
    <property type="entry name" value="CDC68 RELATED"/>
    <property type="match status" value="1"/>
</dbReference>
<comment type="caution">
    <text evidence="3">The sequence shown here is derived from an EMBL/GenBank/DDBJ whole genome shotgun (WGS) entry which is preliminary data.</text>
</comment>
<organism evidence="3 4">
    <name type="scientific">Adineta steineri</name>
    <dbReference type="NCBI Taxonomy" id="433720"/>
    <lineage>
        <taxon>Eukaryota</taxon>
        <taxon>Metazoa</taxon>
        <taxon>Spiralia</taxon>
        <taxon>Gnathifera</taxon>
        <taxon>Rotifera</taxon>
        <taxon>Eurotatoria</taxon>
        <taxon>Bdelloidea</taxon>
        <taxon>Adinetida</taxon>
        <taxon>Adinetidae</taxon>
        <taxon>Adineta</taxon>
    </lineage>
</organism>
<keyword evidence="1" id="KW-0235">DNA replication</keyword>
<evidence type="ECO:0000256" key="1">
    <source>
        <dbReference type="RuleBase" id="RU367052"/>
    </source>
</evidence>
<evidence type="ECO:0000259" key="2">
    <source>
        <dbReference type="SMART" id="SM01285"/>
    </source>
</evidence>
<comment type="similarity">
    <text evidence="1">Belongs to the peptidase M24 family. SPT16 subfamily.</text>
</comment>
<dbReference type="GO" id="GO:0006281">
    <property type="term" value="P:DNA repair"/>
    <property type="evidence" value="ECO:0007669"/>
    <property type="project" value="UniProtKB-UniRule"/>
</dbReference>
<proteinExistence type="inferred from homology"/>
<dbReference type="Proteomes" id="UP000663881">
    <property type="component" value="Unassembled WGS sequence"/>
</dbReference>
<comment type="subcellular location">
    <subcellularLocation>
        <location evidence="1">Nucleus</location>
    </subcellularLocation>
    <subcellularLocation>
        <location evidence="1">Chromosome</location>
    </subcellularLocation>
</comment>
<dbReference type="InterPro" id="IPR029148">
    <property type="entry name" value="FACT-SPT16_Nlobe"/>
</dbReference>
<dbReference type="Gene3D" id="3.40.350.10">
    <property type="entry name" value="Creatinase/prolidase N-terminal domain"/>
    <property type="match status" value="1"/>
</dbReference>
<feature type="non-terminal residue" evidence="3">
    <location>
        <position position="142"/>
    </location>
</feature>
<keyword evidence="1" id="KW-0805">Transcription regulation</keyword>
<dbReference type="PANTHER" id="PTHR13980:SF15">
    <property type="entry name" value="FACT COMPLEX SUBUNIT SPT16"/>
    <property type="match status" value="1"/>
</dbReference>
<feature type="non-terminal residue" evidence="3">
    <location>
        <position position="1"/>
    </location>
</feature>
<dbReference type="EMBL" id="CAJOAY010024901">
    <property type="protein sequence ID" value="CAF4378757.1"/>
    <property type="molecule type" value="Genomic_DNA"/>
</dbReference>
<keyword evidence="1" id="KW-0539">Nucleus</keyword>
<dbReference type="GO" id="GO:0006260">
    <property type="term" value="P:DNA replication"/>
    <property type="evidence" value="ECO:0007669"/>
    <property type="project" value="UniProtKB-KW"/>
</dbReference>
<dbReference type="Pfam" id="PF14826">
    <property type="entry name" value="FACT-Spt16_Nlob"/>
    <property type="match status" value="1"/>
</dbReference>
<dbReference type="GO" id="GO:0006368">
    <property type="term" value="P:transcription elongation by RNA polymerase II"/>
    <property type="evidence" value="ECO:0007669"/>
    <property type="project" value="TreeGrafter"/>
</dbReference>
<feature type="domain" description="FACT complex subunit SPT16 N-terminal lobe" evidence="2">
    <location>
        <begin position="2"/>
        <end position="140"/>
    </location>
</feature>
<keyword evidence="1" id="KW-0234">DNA repair</keyword>
<accession>A0A820MWX5</accession>
<dbReference type="InterPro" id="IPR029149">
    <property type="entry name" value="Creatin/AminoP/Spt16_N"/>
</dbReference>
<gene>
    <name evidence="3" type="ORF">OKA104_LOCUS50236</name>
</gene>
<protein>
    <recommendedName>
        <fullName evidence="1">FACT complex subunit</fullName>
    </recommendedName>
</protein>
<keyword evidence="1" id="KW-0804">Transcription</keyword>
<dbReference type="InterPro" id="IPR040258">
    <property type="entry name" value="Spt16"/>
</dbReference>
<sequence>SIRSVDAIILVRGQKEDNSIYSKTAAMQTWLFGDEIYDILVVFCQDSVIIFASAKTINYLKQIESEQNNKENSPRNFSFLIRKDNDEKNFSDIIKQIKQSNDGQTLGVFLKDKAEGAFGEQWQNYLNEQSFSTVDISSSIAY</sequence>
<reference evidence="3" key="1">
    <citation type="submission" date="2021-02" db="EMBL/GenBank/DDBJ databases">
        <authorList>
            <person name="Nowell W R."/>
        </authorList>
    </citation>
    <scope>NUCLEOTIDE SEQUENCE</scope>
</reference>
<evidence type="ECO:0000313" key="3">
    <source>
        <dbReference type="EMBL" id="CAF4378757.1"/>
    </source>
</evidence>
<dbReference type="GO" id="GO:0031491">
    <property type="term" value="F:nucleosome binding"/>
    <property type="evidence" value="ECO:0007669"/>
    <property type="project" value="TreeGrafter"/>
</dbReference>
<dbReference type="SMART" id="SM01285">
    <property type="entry name" value="FACT-Spt16_Nlob"/>
    <property type="match status" value="1"/>
</dbReference>
<comment type="function">
    <text evidence="1">Component of the FACT complex, a general chromatin factor that acts to reorganize nucleosomes. The FACT complex is involved in multiple processes that require DNA as a template such as mRNA elongation, DNA replication and DNA repair. During transcription elongation the FACT complex acts as a histone chaperone that both destabilizes and restores nucleosomal structure. It facilitates the passage of RNA polymerase II and transcription by promoting the dissociation of one histone H2A-H2B dimer from the nucleosome, then subsequently promotes the reestablishment of the nucleosome following the passage of RNA polymerase II.</text>
</comment>
<keyword evidence="1" id="KW-0227">DNA damage</keyword>